<keyword evidence="6" id="KW-0805">Transcription regulation</keyword>
<evidence type="ECO:0000256" key="1">
    <source>
        <dbReference type="ARBA" id="ARBA00004123"/>
    </source>
</evidence>
<evidence type="ECO:0000256" key="3">
    <source>
        <dbReference type="ARBA" id="ARBA00022737"/>
    </source>
</evidence>
<evidence type="ECO:0000313" key="13">
    <source>
        <dbReference type="EMBL" id="THV05124.1"/>
    </source>
</evidence>
<dbReference type="PANTHER" id="PTHR23235">
    <property type="entry name" value="KRUEPPEL-LIKE TRANSCRIPTION FACTOR"/>
    <property type="match status" value="1"/>
</dbReference>
<keyword evidence="4 10" id="KW-0863">Zinc-finger</keyword>
<dbReference type="InterPro" id="IPR013087">
    <property type="entry name" value="Znf_C2H2_type"/>
</dbReference>
<dbReference type="GO" id="GO:0000981">
    <property type="term" value="F:DNA-binding transcription factor activity, RNA polymerase II-specific"/>
    <property type="evidence" value="ECO:0007669"/>
    <property type="project" value="TreeGrafter"/>
</dbReference>
<feature type="region of interest" description="Disordered" evidence="11">
    <location>
        <begin position="250"/>
        <end position="270"/>
    </location>
</feature>
<dbReference type="PANTHER" id="PTHR23235:SF120">
    <property type="entry name" value="KRUPPEL-LIKE FACTOR 15"/>
    <property type="match status" value="1"/>
</dbReference>
<feature type="domain" description="C2H2-type" evidence="12">
    <location>
        <begin position="223"/>
        <end position="253"/>
    </location>
</feature>
<protein>
    <recommendedName>
        <fullName evidence="12">C2H2-type domain-containing protein</fullName>
    </recommendedName>
</protein>
<evidence type="ECO:0000256" key="10">
    <source>
        <dbReference type="PROSITE-ProRule" id="PRU00042"/>
    </source>
</evidence>
<keyword evidence="9" id="KW-0539">Nucleus</keyword>
<dbReference type="SMART" id="SM00355">
    <property type="entry name" value="ZnF_C2H2"/>
    <property type="match status" value="2"/>
</dbReference>
<dbReference type="GO" id="GO:0000978">
    <property type="term" value="F:RNA polymerase II cis-regulatory region sequence-specific DNA binding"/>
    <property type="evidence" value="ECO:0007669"/>
    <property type="project" value="TreeGrafter"/>
</dbReference>
<dbReference type="Proteomes" id="UP000297245">
    <property type="component" value="Unassembled WGS sequence"/>
</dbReference>
<keyword evidence="8" id="KW-0804">Transcription</keyword>
<evidence type="ECO:0000256" key="2">
    <source>
        <dbReference type="ARBA" id="ARBA00022723"/>
    </source>
</evidence>
<dbReference type="AlphaFoldDB" id="A0A4S8MRZ5"/>
<feature type="compositionally biased region" description="Low complexity" evidence="11">
    <location>
        <begin position="181"/>
        <end position="191"/>
    </location>
</feature>
<organism evidence="13 14">
    <name type="scientific">Dendrothele bispora (strain CBS 962.96)</name>
    <dbReference type="NCBI Taxonomy" id="1314807"/>
    <lineage>
        <taxon>Eukaryota</taxon>
        <taxon>Fungi</taxon>
        <taxon>Dikarya</taxon>
        <taxon>Basidiomycota</taxon>
        <taxon>Agaricomycotina</taxon>
        <taxon>Agaricomycetes</taxon>
        <taxon>Agaricomycetidae</taxon>
        <taxon>Agaricales</taxon>
        <taxon>Agaricales incertae sedis</taxon>
        <taxon>Dendrothele</taxon>
    </lineage>
</organism>
<keyword evidence="3" id="KW-0677">Repeat</keyword>
<sequence length="270" mass="29207">MSSQRPSKSRRTNSEGGRDMSLPPISYVLGSEHSESVALPPIRTTGSPHSRDPRSSRGQYVPPPPARMASPPANYGRHPPYNPGVPPSGSAAYAPQQTMQPPLYYPPGRPVHSAHHPAPMPSNPYMPPAPSSAGMGPYHSVSAGYPRAGPSHQTAMAPPQAGPSSSQHRPRNPPTTQAPTSSSEDLSTSGSKPKYECSYCGKGFLRPSALKIHIISHTHVKDFVCPEENCGRRFGVRSNMLRHIRLVHQSNAQHSSGEELSKDEWSEYSE</sequence>
<evidence type="ECO:0000256" key="8">
    <source>
        <dbReference type="ARBA" id="ARBA00023163"/>
    </source>
</evidence>
<evidence type="ECO:0000259" key="12">
    <source>
        <dbReference type="PROSITE" id="PS50157"/>
    </source>
</evidence>
<keyword evidence="7" id="KW-0238">DNA-binding</keyword>
<keyword evidence="14" id="KW-1185">Reference proteome</keyword>
<dbReference type="PROSITE" id="PS50157">
    <property type="entry name" value="ZINC_FINGER_C2H2_2"/>
    <property type="match status" value="2"/>
</dbReference>
<dbReference type="OrthoDB" id="6077919at2759"/>
<comment type="subcellular location">
    <subcellularLocation>
        <location evidence="1">Nucleus</location>
    </subcellularLocation>
</comment>
<keyword evidence="5" id="KW-0862">Zinc</keyword>
<evidence type="ECO:0000256" key="7">
    <source>
        <dbReference type="ARBA" id="ARBA00023125"/>
    </source>
</evidence>
<evidence type="ECO:0000256" key="5">
    <source>
        <dbReference type="ARBA" id="ARBA00022833"/>
    </source>
</evidence>
<evidence type="ECO:0000256" key="4">
    <source>
        <dbReference type="ARBA" id="ARBA00022771"/>
    </source>
</evidence>
<feature type="region of interest" description="Disordered" evidence="11">
    <location>
        <begin position="1"/>
        <end position="193"/>
    </location>
</feature>
<evidence type="ECO:0000313" key="14">
    <source>
        <dbReference type="Proteomes" id="UP000297245"/>
    </source>
</evidence>
<dbReference type="Gene3D" id="3.30.160.60">
    <property type="entry name" value="Classic Zinc Finger"/>
    <property type="match status" value="2"/>
</dbReference>
<name>A0A4S8MRZ5_DENBC</name>
<reference evidence="13 14" key="1">
    <citation type="journal article" date="2019" name="Nat. Ecol. Evol.">
        <title>Megaphylogeny resolves global patterns of mushroom evolution.</title>
        <authorList>
            <person name="Varga T."/>
            <person name="Krizsan K."/>
            <person name="Foldi C."/>
            <person name="Dima B."/>
            <person name="Sanchez-Garcia M."/>
            <person name="Sanchez-Ramirez S."/>
            <person name="Szollosi G.J."/>
            <person name="Szarkandi J.G."/>
            <person name="Papp V."/>
            <person name="Albert L."/>
            <person name="Andreopoulos W."/>
            <person name="Angelini C."/>
            <person name="Antonin V."/>
            <person name="Barry K.W."/>
            <person name="Bougher N.L."/>
            <person name="Buchanan P."/>
            <person name="Buyck B."/>
            <person name="Bense V."/>
            <person name="Catcheside P."/>
            <person name="Chovatia M."/>
            <person name="Cooper J."/>
            <person name="Damon W."/>
            <person name="Desjardin D."/>
            <person name="Finy P."/>
            <person name="Geml J."/>
            <person name="Haridas S."/>
            <person name="Hughes K."/>
            <person name="Justo A."/>
            <person name="Karasinski D."/>
            <person name="Kautmanova I."/>
            <person name="Kiss B."/>
            <person name="Kocsube S."/>
            <person name="Kotiranta H."/>
            <person name="LaButti K.M."/>
            <person name="Lechner B.E."/>
            <person name="Liimatainen K."/>
            <person name="Lipzen A."/>
            <person name="Lukacs Z."/>
            <person name="Mihaltcheva S."/>
            <person name="Morgado L.N."/>
            <person name="Niskanen T."/>
            <person name="Noordeloos M.E."/>
            <person name="Ohm R.A."/>
            <person name="Ortiz-Santana B."/>
            <person name="Ovrebo C."/>
            <person name="Racz N."/>
            <person name="Riley R."/>
            <person name="Savchenko A."/>
            <person name="Shiryaev A."/>
            <person name="Soop K."/>
            <person name="Spirin V."/>
            <person name="Szebenyi C."/>
            <person name="Tomsovsky M."/>
            <person name="Tulloss R.E."/>
            <person name="Uehling J."/>
            <person name="Grigoriev I.V."/>
            <person name="Vagvolgyi C."/>
            <person name="Papp T."/>
            <person name="Martin F.M."/>
            <person name="Miettinen O."/>
            <person name="Hibbett D.S."/>
            <person name="Nagy L.G."/>
        </authorList>
    </citation>
    <scope>NUCLEOTIDE SEQUENCE [LARGE SCALE GENOMIC DNA]</scope>
    <source>
        <strain evidence="13 14">CBS 962.96</strain>
    </source>
</reference>
<evidence type="ECO:0000256" key="9">
    <source>
        <dbReference type="ARBA" id="ARBA00023242"/>
    </source>
</evidence>
<dbReference type="SUPFAM" id="SSF57667">
    <property type="entry name" value="beta-beta-alpha zinc fingers"/>
    <property type="match status" value="1"/>
</dbReference>
<dbReference type="EMBL" id="ML179051">
    <property type="protein sequence ID" value="THV05124.1"/>
    <property type="molecule type" value="Genomic_DNA"/>
</dbReference>
<gene>
    <name evidence="13" type="ORF">K435DRAFT_137676</name>
</gene>
<feature type="compositionally biased region" description="Basic and acidic residues" evidence="11">
    <location>
        <begin position="256"/>
        <end position="270"/>
    </location>
</feature>
<dbReference type="GO" id="GO:0008270">
    <property type="term" value="F:zinc ion binding"/>
    <property type="evidence" value="ECO:0007669"/>
    <property type="project" value="UniProtKB-KW"/>
</dbReference>
<feature type="domain" description="C2H2-type" evidence="12">
    <location>
        <begin position="195"/>
        <end position="222"/>
    </location>
</feature>
<evidence type="ECO:0000256" key="11">
    <source>
        <dbReference type="SAM" id="MobiDB-lite"/>
    </source>
</evidence>
<evidence type="ECO:0000256" key="6">
    <source>
        <dbReference type="ARBA" id="ARBA00023015"/>
    </source>
</evidence>
<dbReference type="GO" id="GO:0005634">
    <property type="term" value="C:nucleus"/>
    <property type="evidence" value="ECO:0007669"/>
    <property type="project" value="UniProtKB-SubCell"/>
</dbReference>
<proteinExistence type="predicted"/>
<dbReference type="Pfam" id="PF00096">
    <property type="entry name" value="zf-C2H2"/>
    <property type="match status" value="2"/>
</dbReference>
<accession>A0A4S8MRZ5</accession>
<dbReference type="FunFam" id="3.30.160.60:FF:001228">
    <property type="entry name" value="Zinc finger protein 236"/>
    <property type="match status" value="1"/>
</dbReference>
<dbReference type="InterPro" id="IPR036236">
    <property type="entry name" value="Znf_C2H2_sf"/>
</dbReference>
<dbReference type="PROSITE" id="PS00028">
    <property type="entry name" value="ZINC_FINGER_C2H2_1"/>
    <property type="match status" value="2"/>
</dbReference>
<keyword evidence="2" id="KW-0479">Metal-binding</keyword>
<feature type="compositionally biased region" description="Pro residues" evidence="11">
    <location>
        <begin position="118"/>
        <end position="130"/>
    </location>
</feature>